<name>A0A3N0XKV6_ANAGA</name>
<comment type="caution">
    <text evidence="2">The sequence shown here is derived from an EMBL/GenBank/DDBJ whole genome shotgun (WGS) entry which is preliminary data.</text>
</comment>
<evidence type="ECO:0000256" key="1">
    <source>
        <dbReference type="SAM" id="MobiDB-lite"/>
    </source>
</evidence>
<keyword evidence="3" id="KW-1185">Reference proteome</keyword>
<dbReference type="OrthoDB" id="8961900at2759"/>
<dbReference type="Proteomes" id="UP000281406">
    <property type="component" value="Unassembled WGS sequence"/>
</dbReference>
<gene>
    <name evidence="2" type="ORF">DPX16_20380</name>
</gene>
<accession>A0A3N0XKV6</accession>
<feature type="region of interest" description="Disordered" evidence="1">
    <location>
        <begin position="41"/>
        <end position="65"/>
    </location>
</feature>
<organism evidence="2 3">
    <name type="scientific">Anabarilius grahami</name>
    <name type="common">Kanglang fish</name>
    <name type="synonym">Barilius grahami</name>
    <dbReference type="NCBI Taxonomy" id="495550"/>
    <lineage>
        <taxon>Eukaryota</taxon>
        <taxon>Metazoa</taxon>
        <taxon>Chordata</taxon>
        <taxon>Craniata</taxon>
        <taxon>Vertebrata</taxon>
        <taxon>Euteleostomi</taxon>
        <taxon>Actinopterygii</taxon>
        <taxon>Neopterygii</taxon>
        <taxon>Teleostei</taxon>
        <taxon>Ostariophysi</taxon>
        <taxon>Cypriniformes</taxon>
        <taxon>Xenocyprididae</taxon>
        <taxon>Xenocypridinae</taxon>
        <taxon>Xenocypridinae incertae sedis</taxon>
        <taxon>Anabarilius</taxon>
    </lineage>
</organism>
<dbReference type="AlphaFoldDB" id="A0A3N0XKV6"/>
<proteinExistence type="predicted"/>
<evidence type="ECO:0000313" key="3">
    <source>
        <dbReference type="Proteomes" id="UP000281406"/>
    </source>
</evidence>
<sequence length="101" mass="10842">MLKGQSSHYKIGYIFSGITGALPQPGALGLSPETERNIKRPRMAQASQDQGAVGVADPDEDSPNMIAYRKTNTQSSVMAWKSLLENESTVLLSRCDPCGDG</sequence>
<dbReference type="EMBL" id="RJVU01072567">
    <property type="protein sequence ID" value="ROI33866.1"/>
    <property type="molecule type" value="Genomic_DNA"/>
</dbReference>
<evidence type="ECO:0000313" key="2">
    <source>
        <dbReference type="EMBL" id="ROI33866.1"/>
    </source>
</evidence>
<protein>
    <submittedName>
        <fullName evidence="2">Uncharacterized protein</fullName>
    </submittedName>
</protein>
<reference evidence="2 3" key="1">
    <citation type="submission" date="2018-10" db="EMBL/GenBank/DDBJ databases">
        <title>Genome assembly for a Yunnan-Guizhou Plateau 3E fish, Anabarilius grahami (Regan), and its evolutionary and genetic applications.</title>
        <authorList>
            <person name="Jiang W."/>
        </authorList>
    </citation>
    <scope>NUCLEOTIDE SEQUENCE [LARGE SCALE GENOMIC DNA]</scope>
    <source>
        <strain evidence="2">AG-KIZ</strain>
        <tissue evidence="2">Muscle</tissue>
    </source>
</reference>